<proteinExistence type="predicted"/>
<dbReference type="AlphaFoldDB" id="A0A1J1J2Z9"/>
<evidence type="ECO:0000313" key="2">
    <source>
        <dbReference type="Proteomes" id="UP000183832"/>
    </source>
</evidence>
<accession>A0A1J1J2Z9</accession>
<dbReference type="Proteomes" id="UP000183832">
    <property type="component" value="Unassembled WGS sequence"/>
</dbReference>
<gene>
    <name evidence="1" type="ORF">CLUMA_CG019876</name>
</gene>
<reference evidence="1 2" key="1">
    <citation type="submission" date="2015-04" db="EMBL/GenBank/DDBJ databases">
        <authorList>
            <person name="Syromyatnikov M.Y."/>
            <person name="Popov V.N."/>
        </authorList>
    </citation>
    <scope>NUCLEOTIDE SEQUENCE [LARGE SCALE GENOMIC DNA]</scope>
</reference>
<organism evidence="1 2">
    <name type="scientific">Clunio marinus</name>
    <dbReference type="NCBI Taxonomy" id="568069"/>
    <lineage>
        <taxon>Eukaryota</taxon>
        <taxon>Metazoa</taxon>
        <taxon>Ecdysozoa</taxon>
        <taxon>Arthropoda</taxon>
        <taxon>Hexapoda</taxon>
        <taxon>Insecta</taxon>
        <taxon>Pterygota</taxon>
        <taxon>Neoptera</taxon>
        <taxon>Endopterygota</taxon>
        <taxon>Diptera</taxon>
        <taxon>Nematocera</taxon>
        <taxon>Chironomoidea</taxon>
        <taxon>Chironomidae</taxon>
        <taxon>Clunio</taxon>
    </lineage>
</organism>
<sequence length="75" mass="8917">MESFCKISRIGLESYEISIKHIESFCCKNTYLSRLMKSLKKNKKRRISQTNMKLLDDEILFARLLSRIRILDFNG</sequence>
<dbReference type="EMBL" id="CVRI01000067">
    <property type="protein sequence ID" value="CRL06735.1"/>
    <property type="molecule type" value="Genomic_DNA"/>
</dbReference>
<name>A0A1J1J2Z9_9DIPT</name>
<protein>
    <submittedName>
        <fullName evidence="1">CLUMA_CG019876, isoform A</fullName>
    </submittedName>
</protein>
<keyword evidence="2" id="KW-1185">Reference proteome</keyword>
<evidence type="ECO:0000313" key="1">
    <source>
        <dbReference type="EMBL" id="CRL06735.1"/>
    </source>
</evidence>